<proteinExistence type="predicted"/>
<evidence type="ECO:0000259" key="2">
    <source>
        <dbReference type="Pfam" id="PF12158"/>
    </source>
</evidence>
<evidence type="ECO:0000256" key="1">
    <source>
        <dbReference type="SAM" id="Phobius"/>
    </source>
</evidence>
<name>A0A512ND26_9HYPH</name>
<feature type="domain" description="DUF3592" evidence="2">
    <location>
        <begin position="50"/>
        <end position="142"/>
    </location>
</feature>
<gene>
    <name evidence="3" type="ORF">RSO01_40160</name>
</gene>
<keyword evidence="4" id="KW-1185">Reference proteome</keyword>
<dbReference type="Pfam" id="PF12158">
    <property type="entry name" value="DUF3592"/>
    <property type="match status" value="1"/>
</dbReference>
<dbReference type="AlphaFoldDB" id="A0A512ND26"/>
<keyword evidence="1" id="KW-0472">Membrane</keyword>
<keyword evidence="1" id="KW-1133">Transmembrane helix</keyword>
<comment type="caution">
    <text evidence="3">The sequence shown here is derived from an EMBL/GenBank/DDBJ whole genome shotgun (WGS) entry which is preliminary data.</text>
</comment>
<evidence type="ECO:0000313" key="4">
    <source>
        <dbReference type="Proteomes" id="UP000321058"/>
    </source>
</evidence>
<reference evidence="3 4" key="1">
    <citation type="submission" date="2019-07" db="EMBL/GenBank/DDBJ databases">
        <title>Whole genome shotgun sequence of Reyranella soli NBRC 108950.</title>
        <authorList>
            <person name="Hosoyama A."/>
            <person name="Uohara A."/>
            <person name="Ohji S."/>
            <person name="Ichikawa N."/>
        </authorList>
    </citation>
    <scope>NUCLEOTIDE SEQUENCE [LARGE SCALE GENOMIC DNA]</scope>
    <source>
        <strain evidence="3 4">NBRC 108950</strain>
    </source>
</reference>
<keyword evidence="1" id="KW-0812">Transmembrane</keyword>
<accession>A0A512ND26</accession>
<protein>
    <recommendedName>
        <fullName evidence="2">DUF3592 domain-containing protein</fullName>
    </recommendedName>
</protein>
<dbReference type="Proteomes" id="UP000321058">
    <property type="component" value="Unassembled WGS sequence"/>
</dbReference>
<dbReference type="OrthoDB" id="4750277at2"/>
<dbReference type="RefSeq" id="WP_147151181.1">
    <property type="nucleotide sequence ID" value="NZ_BKAJ01000071.1"/>
</dbReference>
<dbReference type="InterPro" id="IPR021994">
    <property type="entry name" value="DUF3592"/>
</dbReference>
<evidence type="ECO:0000313" key="3">
    <source>
        <dbReference type="EMBL" id="GEP56850.1"/>
    </source>
</evidence>
<organism evidence="3 4">
    <name type="scientific">Reyranella soli</name>
    <dbReference type="NCBI Taxonomy" id="1230389"/>
    <lineage>
        <taxon>Bacteria</taxon>
        <taxon>Pseudomonadati</taxon>
        <taxon>Pseudomonadota</taxon>
        <taxon>Alphaproteobacteria</taxon>
        <taxon>Hyphomicrobiales</taxon>
        <taxon>Reyranellaceae</taxon>
        <taxon>Reyranella</taxon>
    </lineage>
</organism>
<feature type="transmembrane region" description="Helical" evidence="1">
    <location>
        <begin position="145"/>
        <end position="163"/>
    </location>
</feature>
<dbReference type="EMBL" id="BKAJ01000071">
    <property type="protein sequence ID" value="GEP56850.1"/>
    <property type="molecule type" value="Genomic_DNA"/>
</dbReference>
<sequence>MARGRKQNAPPNRGGMAFGRNLMVLAAVILAIGIYGVARGALTLKWPRADATITSAELLRQTSTSRGPDGRSIEDGWNSFHVLYQYRVGDRDYVAGGVEPYDFGMQNSAGAAKMRERHPIGSQAKVAYDPGNPAVAFLEPGPSSFALTLSGIGAFMLLVGWWVRAKAAQGIGTINEEGATERIAKARRDGDPLP</sequence>
<feature type="transmembrane region" description="Helical" evidence="1">
    <location>
        <begin position="21"/>
        <end position="38"/>
    </location>
</feature>